<evidence type="ECO:0000256" key="3">
    <source>
        <dbReference type="ARBA" id="ARBA00022833"/>
    </source>
</evidence>
<feature type="region of interest" description="Disordered" evidence="5">
    <location>
        <begin position="220"/>
        <end position="285"/>
    </location>
</feature>
<evidence type="ECO:0000256" key="5">
    <source>
        <dbReference type="SAM" id="MobiDB-lite"/>
    </source>
</evidence>
<dbReference type="PANTHER" id="PTHR13173:SF10">
    <property type="entry name" value="WW DOMAIN-BINDING PROTEIN 4"/>
    <property type="match status" value="1"/>
</dbReference>
<organism evidence="7 8">
    <name type="scientific">Sphaerosporella brunnea</name>
    <dbReference type="NCBI Taxonomy" id="1250544"/>
    <lineage>
        <taxon>Eukaryota</taxon>
        <taxon>Fungi</taxon>
        <taxon>Dikarya</taxon>
        <taxon>Ascomycota</taxon>
        <taxon>Pezizomycotina</taxon>
        <taxon>Pezizomycetes</taxon>
        <taxon>Pezizales</taxon>
        <taxon>Pyronemataceae</taxon>
        <taxon>Sphaerosporella</taxon>
    </lineage>
</organism>
<dbReference type="OrthoDB" id="191651at2759"/>
<keyword evidence="1" id="KW-0479">Metal-binding</keyword>
<evidence type="ECO:0000256" key="2">
    <source>
        <dbReference type="ARBA" id="ARBA00022771"/>
    </source>
</evidence>
<dbReference type="GO" id="GO:0000398">
    <property type="term" value="P:mRNA splicing, via spliceosome"/>
    <property type="evidence" value="ECO:0007669"/>
    <property type="project" value="InterPro"/>
</dbReference>
<dbReference type="AlphaFoldDB" id="A0A5J5EEC1"/>
<sequence length="285" mass="32249">MSEYWKSIPKYWCKHCKDFVTDTALGRKNHEATAKHQSALKRFLRDLHKDNERATAASEKAKREVARLNALVGDSSSAAAAGPAPSVAKPELKKGERWGVANRPLTAEEKKRQMKELEALGVAMPEEFRGDLALPGEWSVVSVEEAKPELSEKERVRLELAEARKKELEEAERKRKWDELDHDEKEIRSFKIQSRTYPGAKEEEEVDVDALFARRGKRLAKDTEKEEMNGTAVKKEPVDSSPGITVKTEEMEDTPIAIKKEENAPPAGDGVVFKKRKAKTMRKKD</sequence>
<dbReference type="InterPro" id="IPR003604">
    <property type="entry name" value="Matrin/U1-like-C_Znf_C2H2"/>
</dbReference>
<comment type="caution">
    <text evidence="7">The sequence shown here is derived from an EMBL/GenBank/DDBJ whole genome shotgun (WGS) entry which is preliminary data.</text>
</comment>
<evidence type="ECO:0000256" key="1">
    <source>
        <dbReference type="ARBA" id="ARBA00022723"/>
    </source>
</evidence>
<protein>
    <recommendedName>
        <fullName evidence="6">U1-type domain-containing protein</fullName>
    </recommendedName>
</protein>
<feature type="domain" description="U1-type" evidence="6">
    <location>
        <begin position="8"/>
        <end position="43"/>
    </location>
</feature>
<keyword evidence="8" id="KW-1185">Reference proteome</keyword>
<dbReference type="Proteomes" id="UP000326924">
    <property type="component" value="Unassembled WGS sequence"/>
</dbReference>
<dbReference type="GO" id="GO:0008270">
    <property type="term" value="F:zinc ion binding"/>
    <property type="evidence" value="ECO:0007669"/>
    <property type="project" value="UniProtKB-KW"/>
</dbReference>
<dbReference type="SMART" id="SM00451">
    <property type="entry name" value="ZnF_U1"/>
    <property type="match status" value="1"/>
</dbReference>
<feature type="coiled-coil region" evidence="4">
    <location>
        <begin position="44"/>
        <end position="71"/>
    </location>
</feature>
<dbReference type="InterPro" id="IPR036236">
    <property type="entry name" value="Znf_C2H2_sf"/>
</dbReference>
<dbReference type="PANTHER" id="PTHR13173">
    <property type="entry name" value="WW DOMAIN BINDING PROTEIN 4"/>
    <property type="match status" value="1"/>
</dbReference>
<dbReference type="SUPFAM" id="SSF57667">
    <property type="entry name" value="beta-beta-alpha zinc fingers"/>
    <property type="match status" value="1"/>
</dbReference>
<keyword evidence="4" id="KW-0175">Coiled coil</keyword>
<evidence type="ECO:0000313" key="8">
    <source>
        <dbReference type="Proteomes" id="UP000326924"/>
    </source>
</evidence>
<dbReference type="EMBL" id="VXIS01000405">
    <property type="protein sequence ID" value="KAA8893750.1"/>
    <property type="molecule type" value="Genomic_DNA"/>
</dbReference>
<accession>A0A5J5EEC1</accession>
<keyword evidence="3" id="KW-0862">Zinc</keyword>
<gene>
    <name evidence="7" type="ORF">FN846DRAFT_787508</name>
</gene>
<feature type="compositionally biased region" description="Low complexity" evidence="5">
    <location>
        <begin position="74"/>
        <end position="88"/>
    </location>
</feature>
<evidence type="ECO:0000256" key="4">
    <source>
        <dbReference type="SAM" id="Coils"/>
    </source>
</evidence>
<feature type="region of interest" description="Disordered" evidence="5">
    <location>
        <begin position="74"/>
        <end position="101"/>
    </location>
</feature>
<dbReference type="GO" id="GO:0071011">
    <property type="term" value="C:precatalytic spliceosome"/>
    <property type="evidence" value="ECO:0007669"/>
    <property type="project" value="TreeGrafter"/>
</dbReference>
<evidence type="ECO:0000313" key="7">
    <source>
        <dbReference type="EMBL" id="KAA8893750.1"/>
    </source>
</evidence>
<dbReference type="GO" id="GO:0003723">
    <property type="term" value="F:RNA binding"/>
    <property type="evidence" value="ECO:0007669"/>
    <property type="project" value="TreeGrafter"/>
</dbReference>
<keyword evidence="2" id="KW-0863">Zinc-finger</keyword>
<dbReference type="Gene3D" id="3.30.160.60">
    <property type="entry name" value="Classic Zinc Finger"/>
    <property type="match status" value="1"/>
</dbReference>
<feature type="compositionally biased region" description="Basic residues" evidence="5">
    <location>
        <begin position="273"/>
        <end position="285"/>
    </location>
</feature>
<evidence type="ECO:0000259" key="6">
    <source>
        <dbReference type="SMART" id="SM00451"/>
    </source>
</evidence>
<dbReference type="Pfam" id="PF06220">
    <property type="entry name" value="zf-U1"/>
    <property type="match status" value="1"/>
</dbReference>
<reference evidence="7 8" key="1">
    <citation type="submission" date="2019-09" db="EMBL/GenBank/DDBJ databases">
        <title>Draft genome of the ectomycorrhizal ascomycete Sphaerosporella brunnea.</title>
        <authorList>
            <consortium name="DOE Joint Genome Institute"/>
            <person name="Benucci G.M."/>
            <person name="Marozzi G."/>
            <person name="Antonielli L."/>
            <person name="Sanchez S."/>
            <person name="Marco P."/>
            <person name="Wang X."/>
            <person name="Falini L.B."/>
            <person name="Barry K."/>
            <person name="Haridas S."/>
            <person name="Lipzen A."/>
            <person name="Labutti K."/>
            <person name="Grigoriev I.V."/>
            <person name="Murat C."/>
            <person name="Martin F."/>
            <person name="Albertini E."/>
            <person name="Donnini D."/>
            <person name="Bonito G."/>
        </authorList>
    </citation>
    <scope>NUCLEOTIDE SEQUENCE [LARGE SCALE GENOMIC DNA]</scope>
    <source>
        <strain evidence="7 8">Sb_GMNB300</strain>
    </source>
</reference>
<dbReference type="InParanoid" id="A0A5J5EEC1"/>
<name>A0A5J5EEC1_9PEZI</name>
<feature type="compositionally biased region" description="Basic and acidic residues" evidence="5">
    <location>
        <begin position="220"/>
        <end position="238"/>
    </location>
</feature>
<dbReference type="InterPro" id="IPR013085">
    <property type="entry name" value="U1-CZ_Znf_C2H2"/>
</dbReference>
<proteinExistence type="predicted"/>
<dbReference type="InterPro" id="IPR040023">
    <property type="entry name" value="WBP4"/>
</dbReference>